<feature type="transmembrane region" description="Helical" evidence="7">
    <location>
        <begin position="198"/>
        <end position="217"/>
    </location>
</feature>
<name>A0A3D8IR72_9HELI</name>
<evidence type="ECO:0000256" key="4">
    <source>
        <dbReference type="ARBA" id="ARBA00022989"/>
    </source>
</evidence>
<feature type="transmembrane region" description="Helical" evidence="7">
    <location>
        <begin position="14"/>
        <end position="36"/>
    </location>
</feature>
<comment type="similarity">
    <text evidence="2 6">Belongs to the ABC-3 integral membrane protein family.</text>
</comment>
<accession>A0A3D8IR72</accession>
<dbReference type="GO" id="GO:0043190">
    <property type="term" value="C:ATP-binding cassette (ABC) transporter complex"/>
    <property type="evidence" value="ECO:0007669"/>
    <property type="project" value="InterPro"/>
</dbReference>
<dbReference type="InterPro" id="IPR001626">
    <property type="entry name" value="ABC_TroCD"/>
</dbReference>
<dbReference type="AlphaFoldDB" id="A0A3D8IR72"/>
<feature type="transmembrane region" description="Helical" evidence="7">
    <location>
        <begin position="135"/>
        <end position="155"/>
    </location>
</feature>
<evidence type="ECO:0000313" key="9">
    <source>
        <dbReference type="Proteomes" id="UP000256379"/>
    </source>
</evidence>
<organism evidence="8 9">
    <name type="scientific">Helicobacter didelphidarum</name>
    <dbReference type="NCBI Taxonomy" id="2040648"/>
    <lineage>
        <taxon>Bacteria</taxon>
        <taxon>Pseudomonadati</taxon>
        <taxon>Campylobacterota</taxon>
        <taxon>Epsilonproteobacteria</taxon>
        <taxon>Campylobacterales</taxon>
        <taxon>Helicobacteraceae</taxon>
        <taxon>Helicobacter</taxon>
    </lineage>
</organism>
<feature type="transmembrane region" description="Helical" evidence="7">
    <location>
        <begin position="251"/>
        <end position="271"/>
    </location>
</feature>
<keyword evidence="6" id="KW-0813">Transport</keyword>
<dbReference type="Pfam" id="PF00950">
    <property type="entry name" value="ABC-3"/>
    <property type="match status" value="1"/>
</dbReference>
<dbReference type="Gene3D" id="1.10.3470.10">
    <property type="entry name" value="ABC transporter involved in vitamin B12 uptake, BtuC"/>
    <property type="match status" value="1"/>
</dbReference>
<feature type="transmembrane region" description="Helical" evidence="7">
    <location>
        <begin position="96"/>
        <end position="115"/>
    </location>
</feature>
<evidence type="ECO:0000256" key="7">
    <source>
        <dbReference type="SAM" id="Phobius"/>
    </source>
</evidence>
<comment type="caution">
    <text evidence="8">The sequence shown here is derived from an EMBL/GenBank/DDBJ whole genome shotgun (WGS) entry which is preliminary data.</text>
</comment>
<dbReference type="Proteomes" id="UP000256379">
    <property type="component" value="Unassembled WGS sequence"/>
</dbReference>
<dbReference type="PANTHER" id="PTHR30477">
    <property type="entry name" value="ABC-TRANSPORTER METAL-BINDING PROTEIN"/>
    <property type="match status" value="1"/>
</dbReference>
<dbReference type="GO" id="GO:0055085">
    <property type="term" value="P:transmembrane transport"/>
    <property type="evidence" value="ECO:0007669"/>
    <property type="project" value="InterPro"/>
</dbReference>
<evidence type="ECO:0000256" key="5">
    <source>
        <dbReference type="ARBA" id="ARBA00023136"/>
    </source>
</evidence>
<comment type="subcellular location">
    <subcellularLocation>
        <location evidence="6">Cell membrane</location>
        <topology evidence="6">Multi-pass membrane protein</topology>
    </subcellularLocation>
    <subcellularLocation>
        <location evidence="1">Membrane</location>
        <topology evidence="1">Multi-pass membrane protein</topology>
    </subcellularLocation>
</comment>
<sequence length="277" mass="30602">MFESFFHAILENPFLQNALMAITLISIISGIIGSLLVSNKIVFVGGGVAHCAYAGIGIALFYGFSLLLGSIISALFVAFSLAIVKKKFENHIDTFSAILWALGMSVGVIFINLTPNANADIESYLFGSLISVDSHLLWIIFLFNVILCSFIALYYNEILSISYDYEFCELKGLKVNLFMNIIFAFIAIGVILSMQISGLILVLAMLSIPAYISNTFAKTLKTQMFFSSFLSCTFMVVGLFFAYQYNMSPGAMITLVGVICTLIIFCLRYIINIFYKG</sequence>
<gene>
    <name evidence="8" type="ORF">CQA53_00735</name>
</gene>
<evidence type="ECO:0000256" key="6">
    <source>
        <dbReference type="RuleBase" id="RU003943"/>
    </source>
</evidence>
<feature type="transmembrane region" description="Helical" evidence="7">
    <location>
        <begin position="66"/>
        <end position="84"/>
    </location>
</feature>
<dbReference type="InterPro" id="IPR037294">
    <property type="entry name" value="ABC_BtuC-like"/>
</dbReference>
<evidence type="ECO:0000313" key="8">
    <source>
        <dbReference type="EMBL" id="RDU67712.1"/>
    </source>
</evidence>
<proteinExistence type="inferred from homology"/>
<feature type="transmembrane region" description="Helical" evidence="7">
    <location>
        <begin position="175"/>
        <end position="192"/>
    </location>
</feature>
<keyword evidence="4 7" id="KW-1133">Transmembrane helix</keyword>
<keyword evidence="5 7" id="KW-0472">Membrane</keyword>
<evidence type="ECO:0000256" key="3">
    <source>
        <dbReference type="ARBA" id="ARBA00022692"/>
    </source>
</evidence>
<dbReference type="OrthoDB" id="9798540at2"/>
<dbReference type="GO" id="GO:0010043">
    <property type="term" value="P:response to zinc ion"/>
    <property type="evidence" value="ECO:0007669"/>
    <property type="project" value="TreeGrafter"/>
</dbReference>
<dbReference type="PANTHER" id="PTHR30477:SF18">
    <property type="entry name" value="METAL TRANSPORT SYSTEM MEMBRANE PROTEIN CT_417-RELATED"/>
    <property type="match status" value="1"/>
</dbReference>
<dbReference type="SUPFAM" id="SSF81345">
    <property type="entry name" value="ABC transporter involved in vitamin B12 uptake, BtuC"/>
    <property type="match status" value="1"/>
</dbReference>
<keyword evidence="9" id="KW-1185">Reference proteome</keyword>
<protein>
    <recommendedName>
        <fullName evidence="10">Metal ABC transporter permease</fullName>
    </recommendedName>
</protein>
<dbReference type="EMBL" id="NXLQ01000001">
    <property type="protein sequence ID" value="RDU67712.1"/>
    <property type="molecule type" value="Genomic_DNA"/>
</dbReference>
<evidence type="ECO:0000256" key="1">
    <source>
        <dbReference type="ARBA" id="ARBA00004141"/>
    </source>
</evidence>
<evidence type="ECO:0008006" key="10">
    <source>
        <dbReference type="Google" id="ProtNLM"/>
    </source>
</evidence>
<reference evidence="8 9" key="1">
    <citation type="submission" date="2018-04" db="EMBL/GenBank/DDBJ databases">
        <title>Novel Campyloabacter and Helicobacter Species and Strains.</title>
        <authorList>
            <person name="Mannion A.J."/>
            <person name="Shen Z."/>
            <person name="Fox J.G."/>
        </authorList>
    </citation>
    <scope>NUCLEOTIDE SEQUENCE [LARGE SCALE GENOMIC DNA]</scope>
    <source>
        <strain evidence="8 9">MIT 17-337</strain>
    </source>
</reference>
<keyword evidence="3 6" id="KW-0812">Transmembrane</keyword>
<evidence type="ECO:0000256" key="2">
    <source>
        <dbReference type="ARBA" id="ARBA00008034"/>
    </source>
</evidence>
<feature type="transmembrane region" description="Helical" evidence="7">
    <location>
        <begin position="41"/>
        <end position="60"/>
    </location>
</feature>
<feature type="transmembrane region" description="Helical" evidence="7">
    <location>
        <begin position="224"/>
        <end position="245"/>
    </location>
</feature>